<evidence type="ECO:0000313" key="2">
    <source>
        <dbReference type="Proteomes" id="UP001064027"/>
    </source>
</evidence>
<reference evidence="1" key="1">
    <citation type="submission" date="2022-09" db="EMBL/GenBank/DDBJ databases">
        <title>Complete genome sequence of Rossellomorea vietnamensis strain RL-WG62, a newly isolated PGPR with the potential for plant salinity stress alleviation.</title>
        <authorList>
            <person name="Ren L."/>
            <person name="Wang G."/>
            <person name="Hu H."/>
        </authorList>
    </citation>
    <scope>NUCLEOTIDE SEQUENCE</scope>
    <source>
        <strain evidence="1">RL-WG62</strain>
    </source>
</reference>
<gene>
    <name evidence="1" type="ORF">N5C46_03575</name>
</gene>
<proteinExistence type="predicted"/>
<organism evidence="1 2">
    <name type="scientific">Rossellomorea vietnamensis</name>
    <dbReference type="NCBI Taxonomy" id="218284"/>
    <lineage>
        <taxon>Bacteria</taxon>
        <taxon>Bacillati</taxon>
        <taxon>Bacillota</taxon>
        <taxon>Bacilli</taxon>
        <taxon>Bacillales</taxon>
        <taxon>Bacillaceae</taxon>
        <taxon>Rossellomorea</taxon>
    </lineage>
</organism>
<sequence length="322" mass="37315">MKIYWLILSLVAFIHIHALFTNLQWDLPLYFTYAAVFFVTYLCYKKTKIPSFGFDQKWSNLLSLSQLFLLLPYLIIGSTWLPAVFFMIFIGIEWVRWDVSTKFNGLQNDVEQFEMERLHLSETFRVVRSERHDFLKHISSIHYMLEHHHHEEAAAYLDDLVDGYEETNLSIKGERGSVAGILHQMYNRGKACGVTLIYDVDMPLSTLPLPDKKIVTLLGNLLSNSIEASAEWLEHYGNQASVSLQFYKRSGLYMLVCKNPSLPISPPILDKLYQSYGHTTKEGHEGLGTKIIQETVKEYNGYLDFVYKEEEFTVKIKIPAIH</sequence>
<keyword evidence="2" id="KW-1185">Reference proteome</keyword>
<name>A0ACD4CDK6_9BACI</name>
<dbReference type="EMBL" id="CP104558">
    <property type="protein sequence ID" value="UXH46701.1"/>
    <property type="molecule type" value="Genomic_DNA"/>
</dbReference>
<evidence type="ECO:0000313" key="1">
    <source>
        <dbReference type="EMBL" id="UXH46701.1"/>
    </source>
</evidence>
<protein>
    <submittedName>
        <fullName evidence="1">GHKL domain-containing protein</fullName>
    </submittedName>
</protein>
<accession>A0ACD4CDK6</accession>
<dbReference type="Proteomes" id="UP001064027">
    <property type="component" value="Chromosome"/>
</dbReference>